<dbReference type="Pfam" id="PF02388">
    <property type="entry name" value="FemAB"/>
    <property type="match status" value="2"/>
</dbReference>
<dbReference type="Gene3D" id="3.40.630.30">
    <property type="match status" value="2"/>
</dbReference>
<dbReference type="GO" id="GO:0008360">
    <property type="term" value="P:regulation of cell shape"/>
    <property type="evidence" value="ECO:0007669"/>
    <property type="project" value="UniProtKB-KW"/>
</dbReference>
<dbReference type="GO" id="GO:0005737">
    <property type="term" value="C:cytoplasm"/>
    <property type="evidence" value="ECO:0007669"/>
    <property type="project" value="UniProtKB-SubCell"/>
</dbReference>
<proteinExistence type="inferred from homology"/>
<evidence type="ECO:0000256" key="4">
    <source>
        <dbReference type="ARBA" id="ARBA00022960"/>
    </source>
</evidence>
<dbReference type="PROSITE" id="PS51191">
    <property type="entry name" value="FEMABX"/>
    <property type="match status" value="1"/>
</dbReference>
<evidence type="ECO:0000313" key="13">
    <source>
        <dbReference type="Proteomes" id="UP000215459"/>
    </source>
</evidence>
<comment type="caution">
    <text evidence="12">The sequence shown here is derived from an EMBL/GenBank/DDBJ whole genome shotgun (WGS) entry which is preliminary data.</text>
</comment>
<keyword evidence="7" id="KW-0961">Cell wall biogenesis/degradation</keyword>
<dbReference type="EC" id="2.3.2.16" evidence="8"/>
<keyword evidence="4" id="KW-0133">Cell shape</keyword>
<dbReference type="InterPro" id="IPR050644">
    <property type="entry name" value="PG_Glycine_Bridge_Synth"/>
</dbReference>
<evidence type="ECO:0000256" key="8">
    <source>
        <dbReference type="ARBA" id="ARBA00039074"/>
    </source>
</evidence>
<dbReference type="GO" id="GO:0071555">
    <property type="term" value="P:cell wall organization"/>
    <property type="evidence" value="ECO:0007669"/>
    <property type="project" value="UniProtKB-KW"/>
</dbReference>
<dbReference type="PANTHER" id="PTHR36174:SF1">
    <property type="entry name" value="LIPID II:GLYCINE GLYCYLTRANSFERASE"/>
    <property type="match status" value="1"/>
</dbReference>
<dbReference type="InterPro" id="IPR003447">
    <property type="entry name" value="FEMABX"/>
</dbReference>
<keyword evidence="3" id="KW-0808">Transferase</keyword>
<dbReference type="EMBL" id="NOWF01000003">
    <property type="protein sequence ID" value="OYD08593.1"/>
    <property type="molecule type" value="Genomic_DNA"/>
</dbReference>
<evidence type="ECO:0000256" key="11">
    <source>
        <dbReference type="ARBA" id="ARBA00048654"/>
    </source>
</evidence>
<dbReference type="SUPFAM" id="SSF55729">
    <property type="entry name" value="Acyl-CoA N-acyltransferases (Nat)"/>
    <property type="match status" value="2"/>
</dbReference>
<dbReference type="PANTHER" id="PTHR36174">
    <property type="entry name" value="LIPID II:GLYCINE GLYCYLTRANSFERASE"/>
    <property type="match status" value="1"/>
</dbReference>
<evidence type="ECO:0000256" key="6">
    <source>
        <dbReference type="ARBA" id="ARBA00023315"/>
    </source>
</evidence>
<evidence type="ECO:0000256" key="3">
    <source>
        <dbReference type="ARBA" id="ARBA00022679"/>
    </source>
</evidence>
<evidence type="ECO:0000256" key="7">
    <source>
        <dbReference type="ARBA" id="ARBA00023316"/>
    </source>
</evidence>
<dbReference type="InterPro" id="IPR016181">
    <property type="entry name" value="Acyl_CoA_acyltransferase"/>
</dbReference>
<sequence>MQVEAVSREDYLSFIEKQPLGNFMQYPSWAEVKTEWKNDLLGWFNEERQMVGCSLVLYRKLPGLNKFLAYIPRGPVIDWTSKNLSEWFEPLFEFLRQKNVFSVKMEPPVTRARWKTPTIKKYLKQIREHELKGKTLNDLGPDEVDGQADYVQQALRDIGWKKKEEDGGFSAIQPQYVFRLPLNERTLDEVFGDFHTNWRRNVRKADKQGVEVTVGGEEELKEFYELLKVTAERDQFAVRNFSYFEKMYYALSRENPDRIKLYMARFEGELLASTIATYSNGHTWYLYGASSNKHRNKMPNHAIQWKMIQDAHAMGAHTYDFRGISHTLDESDPLYGLLRFKLGFGGEACQLIGEWDYPLQPLLHWAFDMYMKKR</sequence>
<dbReference type="OrthoDB" id="9785911at2"/>
<organism evidence="12 13">
    <name type="scientific">Paludifilum halophilum</name>
    <dbReference type="NCBI Taxonomy" id="1642702"/>
    <lineage>
        <taxon>Bacteria</taxon>
        <taxon>Bacillati</taxon>
        <taxon>Bacillota</taxon>
        <taxon>Bacilli</taxon>
        <taxon>Bacillales</taxon>
        <taxon>Thermoactinomycetaceae</taxon>
        <taxon>Paludifilum</taxon>
    </lineage>
</organism>
<dbReference type="GO" id="GO:0016755">
    <property type="term" value="F:aminoacyltransferase activity"/>
    <property type="evidence" value="ECO:0007669"/>
    <property type="project" value="InterPro"/>
</dbReference>
<dbReference type="GO" id="GO:0009252">
    <property type="term" value="P:peptidoglycan biosynthetic process"/>
    <property type="evidence" value="ECO:0007669"/>
    <property type="project" value="UniProtKB-KW"/>
</dbReference>
<comment type="subcellular location">
    <subcellularLocation>
        <location evidence="1">Cytoplasm</location>
    </subcellularLocation>
</comment>
<accession>A0A235B8E6</accession>
<keyword evidence="5" id="KW-0573">Peptidoglycan synthesis</keyword>
<evidence type="ECO:0000256" key="1">
    <source>
        <dbReference type="ARBA" id="ARBA00004496"/>
    </source>
</evidence>
<keyword evidence="6" id="KW-0012">Acyltransferase</keyword>
<keyword evidence="13" id="KW-1185">Reference proteome</keyword>
<comment type="similarity">
    <text evidence="2">Belongs to the FemABX family.</text>
</comment>
<name>A0A235B8E6_9BACL</name>
<evidence type="ECO:0000256" key="9">
    <source>
        <dbReference type="ARBA" id="ARBA00040679"/>
    </source>
</evidence>
<evidence type="ECO:0000256" key="2">
    <source>
        <dbReference type="ARBA" id="ARBA00009943"/>
    </source>
</evidence>
<evidence type="ECO:0000256" key="5">
    <source>
        <dbReference type="ARBA" id="ARBA00022984"/>
    </source>
</evidence>
<protein>
    <recommendedName>
        <fullName evidence="9">Lipid II:glycine glycyltransferase</fullName>
        <ecNumber evidence="8">2.3.2.16</ecNumber>
    </recommendedName>
    <alternativeName>
        <fullName evidence="10">Factor essential for expression of methicillin resistance X</fullName>
    </alternativeName>
</protein>
<reference evidence="12 13" key="1">
    <citation type="submission" date="2017-07" db="EMBL/GenBank/DDBJ databases">
        <title>The genome sequence of Paludifilum halophilum highlights mechanisms for microbial adaptation to high salt environemnts.</title>
        <authorList>
            <person name="Belbahri L."/>
        </authorList>
    </citation>
    <scope>NUCLEOTIDE SEQUENCE [LARGE SCALE GENOMIC DNA]</scope>
    <source>
        <strain evidence="12 13">DSM 102817</strain>
    </source>
</reference>
<evidence type="ECO:0000313" key="12">
    <source>
        <dbReference type="EMBL" id="OYD08593.1"/>
    </source>
</evidence>
<gene>
    <name evidence="12" type="ORF">CHM34_05425</name>
</gene>
<dbReference type="AlphaFoldDB" id="A0A235B8E6"/>
<evidence type="ECO:0000256" key="10">
    <source>
        <dbReference type="ARBA" id="ARBA00042933"/>
    </source>
</evidence>
<comment type="catalytic activity">
    <reaction evidence="11">
        <text>beta-D-GlcNAc-(1-&gt;4)-Mur2Ac(oyl-L-Ala-D-isoglutaminyl-L-Lys-D-Ala-D-Ala)-di-trans,octa-cis-undecaprenyl diphosphate + glycyl-tRNA(Gly) = beta-D-GlcNAc-(1-&gt;4)-Mur2Ac(oyl-L-Ala-D-isoglutaminyl-L-Lys-(N(6)-Gly)-D-Ala-D-Ala)-di-trans,octa-cis-undecaprenyl diphosphate + tRNA(Gly) + H(+)</text>
        <dbReference type="Rhea" id="RHEA:30435"/>
        <dbReference type="Rhea" id="RHEA-COMP:9664"/>
        <dbReference type="Rhea" id="RHEA-COMP:9683"/>
        <dbReference type="ChEBI" id="CHEBI:15378"/>
        <dbReference type="ChEBI" id="CHEBI:62233"/>
        <dbReference type="ChEBI" id="CHEBI:62234"/>
        <dbReference type="ChEBI" id="CHEBI:78442"/>
        <dbReference type="ChEBI" id="CHEBI:78522"/>
        <dbReference type="EC" id="2.3.2.16"/>
    </reaction>
</comment>
<dbReference type="Proteomes" id="UP000215459">
    <property type="component" value="Unassembled WGS sequence"/>
</dbReference>